<comment type="caution">
    <text evidence="6">The sequence shown here is derived from an EMBL/GenBank/DDBJ whole genome shotgun (WGS) entry which is preliminary data.</text>
</comment>
<keyword evidence="4" id="KW-0472">Membrane</keyword>
<dbReference type="Pfam" id="PF02337">
    <property type="entry name" value="Gag_p10"/>
    <property type="match status" value="1"/>
</dbReference>
<protein>
    <recommendedName>
        <fullName evidence="5">Beta-retroviral matrix protein domain-containing protein</fullName>
    </recommendedName>
</protein>
<organism evidence="6 7">
    <name type="scientific">Rousettus aegyptiacus</name>
    <name type="common">Egyptian fruit bat</name>
    <name type="synonym">Pteropus aegyptiacus</name>
    <dbReference type="NCBI Taxonomy" id="9407"/>
    <lineage>
        <taxon>Eukaryota</taxon>
        <taxon>Metazoa</taxon>
        <taxon>Chordata</taxon>
        <taxon>Craniata</taxon>
        <taxon>Vertebrata</taxon>
        <taxon>Euteleostomi</taxon>
        <taxon>Mammalia</taxon>
        <taxon>Eutheria</taxon>
        <taxon>Laurasiatheria</taxon>
        <taxon>Chiroptera</taxon>
        <taxon>Yinpterochiroptera</taxon>
        <taxon>Pteropodoidea</taxon>
        <taxon>Pteropodidae</taxon>
        <taxon>Rousettinae</taxon>
        <taxon>Rousettus</taxon>
    </lineage>
</organism>
<evidence type="ECO:0000256" key="4">
    <source>
        <dbReference type="ARBA" id="ARBA00023136"/>
    </source>
</evidence>
<keyword evidence="7" id="KW-1185">Reference proteome</keyword>
<keyword evidence="2" id="KW-0519">Myristate</keyword>
<gene>
    <name evidence="6" type="ORF">HJG63_009385</name>
</gene>
<evidence type="ECO:0000313" key="6">
    <source>
        <dbReference type="EMBL" id="KAF6405074.1"/>
    </source>
</evidence>
<evidence type="ECO:0000256" key="1">
    <source>
        <dbReference type="ARBA" id="ARBA00004370"/>
    </source>
</evidence>
<keyword evidence="3" id="KW-0677">Repeat</keyword>
<evidence type="ECO:0000256" key="2">
    <source>
        <dbReference type="ARBA" id="ARBA00022707"/>
    </source>
</evidence>
<reference evidence="6 7" key="1">
    <citation type="journal article" date="2020" name="Nature">
        <title>Six reference-quality genomes reveal evolution of bat adaptations.</title>
        <authorList>
            <person name="Jebb D."/>
            <person name="Huang Z."/>
            <person name="Pippel M."/>
            <person name="Hughes G.M."/>
            <person name="Lavrichenko K."/>
            <person name="Devanna P."/>
            <person name="Winkler S."/>
            <person name="Jermiin L.S."/>
            <person name="Skirmuntt E.C."/>
            <person name="Katzourakis A."/>
            <person name="Burkitt-Gray L."/>
            <person name="Ray D.A."/>
            <person name="Sullivan K.A.M."/>
            <person name="Roscito J.G."/>
            <person name="Kirilenko B.M."/>
            <person name="Davalos L.M."/>
            <person name="Corthals A.P."/>
            <person name="Power M.L."/>
            <person name="Jones G."/>
            <person name="Ransome R.D."/>
            <person name="Dechmann D.K.N."/>
            <person name="Locatelli A.G."/>
            <person name="Puechmaille S.J."/>
            <person name="Fedrigo O."/>
            <person name="Jarvis E.D."/>
            <person name="Hiller M."/>
            <person name="Vernes S.C."/>
            <person name="Myers E.W."/>
            <person name="Teeling E.C."/>
        </authorList>
    </citation>
    <scope>NUCLEOTIDE SEQUENCE [LARGE SCALE GENOMIC DNA]</scope>
    <source>
        <strain evidence="6">MRouAeg1</strain>
        <tissue evidence="6">Muscle</tissue>
    </source>
</reference>
<dbReference type="InterPro" id="IPR038124">
    <property type="entry name" value="B_retro_matrix_sf"/>
</dbReference>
<accession>A0A7J8C2J3</accession>
<dbReference type="Gene3D" id="1.10.150.490">
    <property type="entry name" value="Retroviral GAG p10 protein"/>
    <property type="match status" value="1"/>
</dbReference>
<dbReference type="AlphaFoldDB" id="A0A7J8C2J3"/>
<evidence type="ECO:0000256" key="3">
    <source>
        <dbReference type="ARBA" id="ARBA00022737"/>
    </source>
</evidence>
<dbReference type="SUPFAM" id="SSF47836">
    <property type="entry name" value="Retroviral matrix proteins"/>
    <property type="match status" value="1"/>
</dbReference>
<dbReference type="GO" id="GO:0016020">
    <property type="term" value="C:membrane"/>
    <property type="evidence" value="ECO:0007669"/>
    <property type="project" value="UniProtKB-SubCell"/>
</dbReference>
<dbReference type="InterPro" id="IPR003322">
    <property type="entry name" value="B_retro_matrix"/>
</dbReference>
<dbReference type="GO" id="GO:0005198">
    <property type="term" value="F:structural molecule activity"/>
    <property type="evidence" value="ECO:0007669"/>
    <property type="project" value="InterPro"/>
</dbReference>
<sequence>MGNSLSKVETQYIKLLRHLLSSSGVEVKKSRFHELFLYISRHCYWFKPEGKSQLNAKVWKQVIRALRRAHQQGDPIPVSVWSSCTLISQALQPLQSDSEGTTTDLATCSGETEPVYVNPTEIESDNEREEIY</sequence>
<evidence type="ECO:0000313" key="7">
    <source>
        <dbReference type="Proteomes" id="UP000593571"/>
    </source>
</evidence>
<dbReference type="Proteomes" id="UP000593571">
    <property type="component" value="Unassembled WGS sequence"/>
</dbReference>
<feature type="domain" description="Beta-retroviral matrix protein" evidence="5">
    <location>
        <begin position="11"/>
        <end position="91"/>
    </location>
</feature>
<dbReference type="InterPro" id="IPR010999">
    <property type="entry name" value="Retrovr_matrix"/>
</dbReference>
<keyword evidence="2" id="KW-0449">Lipoprotein</keyword>
<dbReference type="EMBL" id="JACASE010000015">
    <property type="protein sequence ID" value="KAF6405074.1"/>
    <property type="molecule type" value="Genomic_DNA"/>
</dbReference>
<dbReference type="PANTHER" id="PTHR40389:SF2">
    <property type="entry name" value="ENDOGENOUS RETROVIRUS GROUP K MEMBER 24 GAG POLYPROTEIN-RELATED"/>
    <property type="match status" value="1"/>
</dbReference>
<evidence type="ECO:0000259" key="5">
    <source>
        <dbReference type="Pfam" id="PF02337"/>
    </source>
</evidence>
<dbReference type="InterPro" id="IPR050195">
    <property type="entry name" value="Primate_lentivir_Gag_pol-like"/>
</dbReference>
<dbReference type="PANTHER" id="PTHR40389">
    <property type="entry name" value="ENDOGENOUS RETROVIRUS GROUP K MEMBER 24 GAG POLYPROTEIN-RELATED"/>
    <property type="match status" value="1"/>
</dbReference>
<proteinExistence type="predicted"/>
<name>A0A7J8C2J3_ROUAE</name>
<comment type="subcellular location">
    <subcellularLocation>
        <location evidence="1">Membrane</location>
    </subcellularLocation>
</comment>